<comment type="caution">
    <text evidence="3">The sequence shown here is derived from an EMBL/GenBank/DDBJ whole genome shotgun (WGS) entry which is preliminary data.</text>
</comment>
<organism evidence="3 4">
    <name type="scientific">Candidatus Gottesmanbacteria bacterium GW2011_GWA2_43_14</name>
    <dbReference type="NCBI Taxonomy" id="1618443"/>
    <lineage>
        <taxon>Bacteria</taxon>
        <taxon>Candidatus Gottesmaniibacteriota</taxon>
    </lineage>
</organism>
<dbReference type="InterPro" id="IPR006121">
    <property type="entry name" value="HMA_dom"/>
</dbReference>
<dbReference type="Proteomes" id="UP000034894">
    <property type="component" value="Unassembled WGS sequence"/>
</dbReference>
<dbReference type="CDD" id="cd00371">
    <property type="entry name" value="HMA"/>
    <property type="match status" value="1"/>
</dbReference>
<dbReference type="SUPFAM" id="SSF55008">
    <property type="entry name" value="HMA, heavy metal-associated domain"/>
    <property type="match status" value="1"/>
</dbReference>
<name>A0A0G1FSK3_9BACT</name>
<dbReference type="InterPro" id="IPR017969">
    <property type="entry name" value="Heavy-metal-associated_CS"/>
</dbReference>
<proteinExistence type="predicted"/>
<dbReference type="InterPro" id="IPR036163">
    <property type="entry name" value="HMA_dom_sf"/>
</dbReference>
<evidence type="ECO:0000256" key="1">
    <source>
        <dbReference type="ARBA" id="ARBA00022723"/>
    </source>
</evidence>
<protein>
    <recommendedName>
        <fullName evidence="2">HMA domain-containing protein</fullName>
    </recommendedName>
</protein>
<keyword evidence="1" id="KW-0479">Metal-binding</keyword>
<dbReference type="EMBL" id="LCFP01000004">
    <property type="protein sequence ID" value="KKS97991.1"/>
    <property type="molecule type" value="Genomic_DNA"/>
</dbReference>
<dbReference type="Gene3D" id="3.30.70.100">
    <property type="match status" value="1"/>
</dbReference>
<sequence length="70" mass="7837">MSDINTLKFYVTGITCDACLKLIKRRVNSIEGVLDFNVSLTGEAQVTARRDINLTEIKKSLEGTDYQVIN</sequence>
<gene>
    <name evidence="3" type="ORF">UV73_C0004G0133</name>
</gene>
<dbReference type="STRING" id="1618443.UV73_C0004G0133"/>
<accession>A0A0G1FSK3</accession>
<reference evidence="3 4" key="1">
    <citation type="journal article" date="2015" name="Nature">
        <title>rRNA introns, odd ribosomes, and small enigmatic genomes across a large radiation of phyla.</title>
        <authorList>
            <person name="Brown C.T."/>
            <person name="Hug L.A."/>
            <person name="Thomas B.C."/>
            <person name="Sharon I."/>
            <person name="Castelle C.J."/>
            <person name="Singh A."/>
            <person name="Wilkins M.J."/>
            <person name="Williams K.H."/>
            <person name="Banfield J.F."/>
        </authorList>
    </citation>
    <scope>NUCLEOTIDE SEQUENCE [LARGE SCALE GENOMIC DNA]</scope>
</reference>
<dbReference type="PROSITE" id="PS50846">
    <property type="entry name" value="HMA_2"/>
    <property type="match status" value="1"/>
</dbReference>
<dbReference type="Pfam" id="PF00403">
    <property type="entry name" value="HMA"/>
    <property type="match status" value="1"/>
</dbReference>
<feature type="domain" description="HMA" evidence="2">
    <location>
        <begin position="5"/>
        <end position="69"/>
    </location>
</feature>
<dbReference type="AlphaFoldDB" id="A0A0G1FSK3"/>
<evidence type="ECO:0000259" key="2">
    <source>
        <dbReference type="PROSITE" id="PS50846"/>
    </source>
</evidence>
<evidence type="ECO:0000313" key="4">
    <source>
        <dbReference type="Proteomes" id="UP000034894"/>
    </source>
</evidence>
<evidence type="ECO:0000313" key="3">
    <source>
        <dbReference type="EMBL" id="KKS97991.1"/>
    </source>
</evidence>
<dbReference type="GO" id="GO:0046872">
    <property type="term" value="F:metal ion binding"/>
    <property type="evidence" value="ECO:0007669"/>
    <property type="project" value="UniProtKB-KW"/>
</dbReference>
<dbReference type="PROSITE" id="PS01047">
    <property type="entry name" value="HMA_1"/>
    <property type="match status" value="1"/>
</dbReference>